<dbReference type="Proteomes" id="UP000231469">
    <property type="component" value="Unassembled WGS sequence"/>
</dbReference>
<protein>
    <submittedName>
        <fullName evidence="1">Uncharacterized protein</fullName>
    </submittedName>
</protein>
<dbReference type="EMBL" id="PFPS01000003">
    <property type="protein sequence ID" value="PJA02571.1"/>
    <property type="molecule type" value="Genomic_DNA"/>
</dbReference>
<organism evidence="1 2">
    <name type="scientific">bacterium (Candidatus Gribaldobacteria) CG_4_10_14_0_2_um_filter_36_18</name>
    <dbReference type="NCBI Taxonomy" id="2014264"/>
    <lineage>
        <taxon>Bacteria</taxon>
        <taxon>Candidatus Gribaldobacteria</taxon>
    </lineage>
</organism>
<dbReference type="Gene3D" id="1.10.10.10">
    <property type="entry name" value="Winged helix-like DNA-binding domain superfamily/Winged helix DNA-binding domain"/>
    <property type="match status" value="1"/>
</dbReference>
<sequence length="101" mass="11779">MSALKHSINELILFAIYSLGESSKKCTFEELIKECFSLFPKEFCFSRHYQWPDARKLDRPLRTLRKKKLITGSPQTSFSLTSSGRKLAQEIVKILKQRKLL</sequence>
<evidence type="ECO:0000313" key="2">
    <source>
        <dbReference type="Proteomes" id="UP000231469"/>
    </source>
</evidence>
<proteinExistence type="predicted"/>
<comment type="caution">
    <text evidence="1">The sequence shown here is derived from an EMBL/GenBank/DDBJ whole genome shotgun (WGS) entry which is preliminary data.</text>
</comment>
<name>A0A2M7VL59_9BACT</name>
<dbReference type="AlphaFoldDB" id="A0A2M7VL59"/>
<reference evidence="2" key="1">
    <citation type="submission" date="2017-09" db="EMBL/GenBank/DDBJ databases">
        <title>Depth-based differentiation of microbial function through sediment-hosted aquifers and enrichment of novel symbionts in the deep terrestrial subsurface.</title>
        <authorList>
            <person name="Probst A.J."/>
            <person name="Ladd B."/>
            <person name="Jarett J.K."/>
            <person name="Geller-Mcgrath D.E."/>
            <person name="Sieber C.M.K."/>
            <person name="Emerson J.B."/>
            <person name="Anantharaman K."/>
            <person name="Thomas B.C."/>
            <person name="Malmstrom R."/>
            <person name="Stieglmeier M."/>
            <person name="Klingl A."/>
            <person name="Woyke T."/>
            <person name="Ryan C.M."/>
            <person name="Banfield J.F."/>
        </authorList>
    </citation>
    <scope>NUCLEOTIDE SEQUENCE [LARGE SCALE GENOMIC DNA]</scope>
</reference>
<evidence type="ECO:0000313" key="1">
    <source>
        <dbReference type="EMBL" id="PJA02571.1"/>
    </source>
</evidence>
<accession>A0A2M7VL59</accession>
<dbReference type="InterPro" id="IPR036388">
    <property type="entry name" value="WH-like_DNA-bd_sf"/>
</dbReference>
<gene>
    <name evidence="1" type="ORF">COX73_00030</name>
</gene>